<protein>
    <submittedName>
        <fullName evidence="1">Uncharacterized protein</fullName>
    </submittedName>
</protein>
<proteinExistence type="predicted"/>
<organism evidence="1">
    <name type="scientific">viral metagenome</name>
    <dbReference type="NCBI Taxonomy" id="1070528"/>
    <lineage>
        <taxon>unclassified sequences</taxon>
        <taxon>metagenomes</taxon>
        <taxon>organismal metagenomes</taxon>
    </lineage>
</organism>
<accession>A0A6C0HI37</accession>
<sequence>MLYCITELRETVWFLFQRCILLKRPEIQQEKMNCFHRVMCINTEPFSYEDNTETFIEKINNKKQRD</sequence>
<reference evidence="1" key="1">
    <citation type="journal article" date="2020" name="Nature">
        <title>Giant virus diversity and host interactions through global metagenomics.</title>
        <authorList>
            <person name="Schulz F."/>
            <person name="Roux S."/>
            <person name="Paez-Espino D."/>
            <person name="Jungbluth S."/>
            <person name="Walsh D.A."/>
            <person name="Denef V.J."/>
            <person name="McMahon K.D."/>
            <person name="Konstantinidis K.T."/>
            <person name="Eloe-Fadrosh E.A."/>
            <person name="Kyrpides N.C."/>
            <person name="Woyke T."/>
        </authorList>
    </citation>
    <scope>NUCLEOTIDE SEQUENCE</scope>
    <source>
        <strain evidence="1">GVMAG-M-3300023184-105</strain>
    </source>
</reference>
<evidence type="ECO:0000313" key="1">
    <source>
        <dbReference type="EMBL" id="QHT80020.1"/>
    </source>
</evidence>
<dbReference type="AlphaFoldDB" id="A0A6C0HI37"/>
<dbReference type="EMBL" id="MN739958">
    <property type="protein sequence ID" value="QHT80020.1"/>
    <property type="molecule type" value="Genomic_DNA"/>
</dbReference>
<name>A0A6C0HI37_9ZZZZ</name>